<name>A0ABQ7G5J6_DUNSA</name>
<dbReference type="Proteomes" id="UP000815325">
    <property type="component" value="Unassembled WGS sequence"/>
</dbReference>
<keyword evidence="2" id="KW-0597">Phosphoprotein</keyword>
<evidence type="ECO:0000259" key="5">
    <source>
        <dbReference type="Pfam" id="PF03088"/>
    </source>
</evidence>
<proteinExistence type="inferred from homology"/>
<evidence type="ECO:0000256" key="2">
    <source>
        <dbReference type="ARBA" id="ARBA00022553"/>
    </source>
</evidence>
<protein>
    <submittedName>
        <fullName evidence="6">Strictosidine synthase</fullName>
    </submittedName>
</protein>
<evidence type="ECO:0000256" key="4">
    <source>
        <dbReference type="SAM" id="SignalP"/>
    </source>
</evidence>
<feature type="signal peptide" evidence="4">
    <location>
        <begin position="1"/>
        <end position="20"/>
    </location>
</feature>
<evidence type="ECO:0000256" key="3">
    <source>
        <dbReference type="ARBA" id="ARBA00023180"/>
    </source>
</evidence>
<dbReference type="Gene3D" id="2.120.10.30">
    <property type="entry name" value="TolB, C-terminal domain"/>
    <property type="match status" value="1"/>
</dbReference>
<dbReference type="PANTHER" id="PTHR10426">
    <property type="entry name" value="STRICTOSIDINE SYNTHASE-RELATED"/>
    <property type="match status" value="1"/>
</dbReference>
<evidence type="ECO:0000313" key="6">
    <source>
        <dbReference type="EMBL" id="KAF5829857.1"/>
    </source>
</evidence>
<dbReference type="PANTHER" id="PTHR10426:SF88">
    <property type="entry name" value="ADIPOCYTE PLASMA MEMBRANE-ASSOCIATED PROTEIN HEMOMUCIN-RELATED"/>
    <property type="match status" value="1"/>
</dbReference>
<evidence type="ECO:0000256" key="1">
    <source>
        <dbReference type="ARBA" id="ARBA00009191"/>
    </source>
</evidence>
<sequence length="395" mass="43059">MKPTHVLACLAAFLFGLELSHVNIGSVLHVQDFPAPSLGLVGPFAPNEILKDNVHILFKYKINGSETTNVEDGGQSLLLIDKYAEAWHAYSSEDDDSNYSLADKPFANLGAARPLGFMKDAHGNVIVCDTNQGLVSLEPDGRVVLLASRVSASSPIDPDSYIQFANNLDISQSAEGTIFFTDSVQLPAAVEHAPGERPYFEPMSTVMDTLVTGSKTGRLLAFYPQNGTVHVLAKGFWFANGVALSGDESFVAVAETAGFRIHRFWLKGPKAGTMDILIERLPGFVDNMVRAADGSFWVALPAPRTMQAYLLKSKILRALLRYVSPIQLRAAPWGAIMKVSPDGEVLRFLMDTKGSRVSSITDVQEHKLADGRTRLFMGSLLQPYVSCIDIQDDAR</sequence>
<gene>
    <name evidence="6" type="ORF">DUNSADRAFT_15421</name>
</gene>
<feature type="chain" id="PRO_5045047635" evidence="4">
    <location>
        <begin position="21"/>
        <end position="395"/>
    </location>
</feature>
<dbReference type="EMBL" id="MU070107">
    <property type="protein sequence ID" value="KAF5829857.1"/>
    <property type="molecule type" value="Genomic_DNA"/>
</dbReference>
<dbReference type="InterPro" id="IPR011042">
    <property type="entry name" value="6-blade_b-propeller_TolB-like"/>
</dbReference>
<keyword evidence="3" id="KW-0325">Glycoprotein</keyword>
<dbReference type="SUPFAM" id="SSF63829">
    <property type="entry name" value="Calcium-dependent phosphotriesterase"/>
    <property type="match status" value="1"/>
</dbReference>
<accession>A0ABQ7G5J6</accession>
<dbReference type="Pfam" id="PF03088">
    <property type="entry name" value="Str_synth"/>
    <property type="match status" value="1"/>
</dbReference>
<feature type="domain" description="Strictosidine synthase conserved region" evidence="5">
    <location>
        <begin position="205"/>
        <end position="269"/>
    </location>
</feature>
<keyword evidence="4" id="KW-0732">Signal</keyword>
<keyword evidence="7" id="KW-1185">Reference proteome</keyword>
<organism evidence="6 7">
    <name type="scientific">Dunaliella salina</name>
    <name type="common">Green alga</name>
    <name type="synonym">Protococcus salinus</name>
    <dbReference type="NCBI Taxonomy" id="3046"/>
    <lineage>
        <taxon>Eukaryota</taxon>
        <taxon>Viridiplantae</taxon>
        <taxon>Chlorophyta</taxon>
        <taxon>core chlorophytes</taxon>
        <taxon>Chlorophyceae</taxon>
        <taxon>CS clade</taxon>
        <taxon>Chlamydomonadales</taxon>
        <taxon>Dunaliellaceae</taxon>
        <taxon>Dunaliella</taxon>
    </lineage>
</organism>
<dbReference type="InterPro" id="IPR018119">
    <property type="entry name" value="Strictosidine_synth_cons-reg"/>
</dbReference>
<reference evidence="6" key="1">
    <citation type="submission" date="2017-08" db="EMBL/GenBank/DDBJ databases">
        <authorList>
            <person name="Polle J.E."/>
            <person name="Barry K."/>
            <person name="Cushman J."/>
            <person name="Schmutz J."/>
            <person name="Tran D."/>
            <person name="Hathwaick L.T."/>
            <person name="Yim W.C."/>
            <person name="Jenkins J."/>
            <person name="Mckie-Krisberg Z.M."/>
            <person name="Prochnik S."/>
            <person name="Lindquist E."/>
            <person name="Dockter R.B."/>
            <person name="Adam C."/>
            <person name="Molina H."/>
            <person name="Bunkerborg J."/>
            <person name="Jin E."/>
            <person name="Buchheim M."/>
            <person name="Magnuson J."/>
        </authorList>
    </citation>
    <scope>NUCLEOTIDE SEQUENCE</scope>
    <source>
        <strain evidence="6">CCAP 19/18</strain>
    </source>
</reference>
<comment type="caution">
    <text evidence="6">The sequence shown here is derived from an EMBL/GenBank/DDBJ whole genome shotgun (WGS) entry which is preliminary data.</text>
</comment>
<comment type="similarity">
    <text evidence="1">Belongs to the strictosidine synthase family.</text>
</comment>
<evidence type="ECO:0000313" key="7">
    <source>
        <dbReference type="Proteomes" id="UP000815325"/>
    </source>
</evidence>